<protein>
    <recommendedName>
        <fullName evidence="5">H-NS histone family protein</fullName>
    </recommendedName>
</protein>
<name>A0ABM8QBP2_9BURK</name>
<evidence type="ECO:0000256" key="2">
    <source>
        <dbReference type="SAM" id="MobiDB-lite"/>
    </source>
</evidence>
<keyword evidence="1" id="KW-0175">Coiled coil</keyword>
<keyword evidence="4" id="KW-1185">Reference proteome</keyword>
<dbReference type="EMBL" id="CAJNBK010000001">
    <property type="protein sequence ID" value="CAE6687990.1"/>
    <property type="molecule type" value="Genomic_DNA"/>
</dbReference>
<evidence type="ECO:0000313" key="4">
    <source>
        <dbReference type="Proteomes" id="UP000672526"/>
    </source>
</evidence>
<gene>
    <name evidence="3" type="ORF">R69888_00078</name>
</gene>
<evidence type="ECO:0008006" key="5">
    <source>
        <dbReference type="Google" id="ProtNLM"/>
    </source>
</evidence>
<accession>A0ABM8QBP2</accession>
<dbReference type="Proteomes" id="UP000672526">
    <property type="component" value="Unassembled WGS sequence"/>
</dbReference>
<evidence type="ECO:0000256" key="1">
    <source>
        <dbReference type="SAM" id="Coils"/>
    </source>
</evidence>
<feature type="region of interest" description="Disordered" evidence="2">
    <location>
        <begin position="156"/>
        <end position="200"/>
    </location>
</feature>
<feature type="compositionally biased region" description="Low complexity" evidence="2">
    <location>
        <begin position="169"/>
        <end position="186"/>
    </location>
</feature>
<evidence type="ECO:0000313" key="3">
    <source>
        <dbReference type="EMBL" id="CAE6687990.1"/>
    </source>
</evidence>
<dbReference type="RefSeq" id="WP_211608626.1">
    <property type="nucleotide sequence ID" value="NZ_CAJNBK010000001.1"/>
</dbReference>
<organism evidence="3 4">
    <name type="scientific">Paraburkholderia haematera</name>
    <dbReference type="NCBI Taxonomy" id="2793077"/>
    <lineage>
        <taxon>Bacteria</taxon>
        <taxon>Pseudomonadati</taxon>
        <taxon>Pseudomonadota</taxon>
        <taxon>Betaproteobacteria</taxon>
        <taxon>Burkholderiales</taxon>
        <taxon>Burkholderiaceae</taxon>
        <taxon>Paraburkholderia</taxon>
    </lineage>
</organism>
<sequence>MNRNEIVATPTAIEAASQFVSIGYQQIDAELARYEAETAALKQRMDALAERREGMRQQACNQALPEIVERMTTHGITLEQVRAAFAAAKPAVTVIHKYWNPETKETHSGRGTLPGWLIGKTGKGRMGDPRYLNPDWIAKEDAKDAAMKEAKAAKAAAKSKSRSSGGSGAVEAPASNVADAASNDAPMDGHAPSISSSGAEMTAENVAALDVTRGGSDAATNAIASNLS</sequence>
<feature type="coiled-coil region" evidence="1">
    <location>
        <begin position="24"/>
        <end position="58"/>
    </location>
</feature>
<comment type="caution">
    <text evidence="3">The sequence shown here is derived from an EMBL/GenBank/DDBJ whole genome shotgun (WGS) entry which is preliminary data.</text>
</comment>
<proteinExistence type="predicted"/>
<reference evidence="3 4" key="1">
    <citation type="submission" date="2021-02" db="EMBL/GenBank/DDBJ databases">
        <authorList>
            <person name="Vanwijnsberghe S."/>
        </authorList>
    </citation>
    <scope>NUCLEOTIDE SEQUENCE [LARGE SCALE GENOMIC DNA]</scope>
    <source>
        <strain evidence="3 4">LMG 31837</strain>
    </source>
</reference>